<dbReference type="Proteomes" id="UP000324897">
    <property type="component" value="Chromosome 2"/>
</dbReference>
<reference evidence="1 2" key="1">
    <citation type="journal article" date="2019" name="Sci. Rep.">
        <title>A high-quality genome of Eragrostis curvula grass provides insights into Poaceae evolution and supports new strategies to enhance forage quality.</title>
        <authorList>
            <person name="Carballo J."/>
            <person name="Santos B.A.C.M."/>
            <person name="Zappacosta D."/>
            <person name="Garbus I."/>
            <person name="Selva J.P."/>
            <person name="Gallo C.A."/>
            <person name="Diaz A."/>
            <person name="Albertini E."/>
            <person name="Caccamo M."/>
            <person name="Echenique V."/>
        </authorList>
    </citation>
    <scope>NUCLEOTIDE SEQUENCE [LARGE SCALE GENOMIC DNA]</scope>
    <source>
        <strain evidence="2">cv. Victoria</strain>
        <tissue evidence="1">Leaf</tissue>
    </source>
</reference>
<organism evidence="1 2">
    <name type="scientific">Eragrostis curvula</name>
    <name type="common">weeping love grass</name>
    <dbReference type="NCBI Taxonomy" id="38414"/>
    <lineage>
        <taxon>Eukaryota</taxon>
        <taxon>Viridiplantae</taxon>
        <taxon>Streptophyta</taxon>
        <taxon>Embryophyta</taxon>
        <taxon>Tracheophyta</taxon>
        <taxon>Spermatophyta</taxon>
        <taxon>Magnoliopsida</taxon>
        <taxon>Liliopsida</taxon>
        <taxon>Poales</taxon>
        <taxon>Poaceae</taxon>
        <taxon>PACMAD clade</taxon>
        <taxon>Chloridoideae</taxon>
        <taxon>Eragrostideae</taxon>
        <taxon>Eragrostidinae</taxon>
        <taxon>Eragrostis</taxon>
    </lineage>
</organism>
<dbReference type="AlphaFoldDB" id="A0A5J9US25"/>
<comment type="caution">
    <text evidence="1">The sequence shown here is derived from an EMBL/GenBank/DDBJ whole genome shotgun (WGS) entry which is preliminary data.</text>
</comment>
<keyword evidence="2" id="KW-1185">Reference proteome</keyword>
<feature type="non-terminal residue" evidence="1">
    <location>
        <position position="1"/>
    </location>
</feature>
<evidence type="ECO:0000313" key="1">
    <source>
        <dbReference type="EMBL" id="TVU26335.1"/>
    </source>
</evidence>
<accession>A0A5J9US25</accession>
<sequence>MHDIKAGELPKLGCPSGQSLWLRGRCPCRPGSKHMVKTRAGAHNGQLSPCVGSGRGFGGFLGLRERLFSLSKCRRGRSSPGRSSFLKA</sequence>
<proteinExistence type="predicted"/>
<name>A0A5J9US25_9POAL</name>
<protein>
    <submittedName>
        <fullName evidence="1">Uncharacterized protein</fullName>
    </submittedName>
</protein>
<feature type="non-terminal residue" evidence="1">
    <location>
        <position position="88"/>
    </location>
</feature>
<gene>
    <name evidence="1" type="ORF">EJB05_28875</name>
</gene>
<dbReference type="Gramene" id="TVU26335">
    <property type="protein sequence ID" value="TVU26335"/>
    <property type="gene ID" value="EJB05_28875"/>
</dbReference>
<dbReference type="EMBL" id="RWGY01000013">
    <property type="protein sequence ID" value="TVU26335.1"/>
    <property type="molecule type" value="Genomic_DNA"/>
</dbReference>
<evidence type="ECO:0000313" key="2">
    <source>
        <dbReference type="Proteomes" id="UP000324897"/>
    </source>
</evidence>